<reference evidence="1 2" key="1">
    <citation type="submission" date="2017-08" db="EMBL/GenBank/DDBJ databases">
        <title>Infants hospitalized years apart are colonized by the same room-sourced microbial strains.</title>
        <authorList>
            <person name="Brooks B."/>
            <person name="Olm M.R."/>
            <person name="Firek B.A."/>
            <person name="Baker R."/>
            <person name="Thomas B.C."/>
            <person name="Morowitz M.J."/>
            <person name="Banfield J.F."/>
        </authorList>
    </citation>
    <scope>NUCLEOTIDE SEQUENCE [LARGE SCALE GENOMIC DNA]</scope>
    <source>
        <strain evidence="1">S2_009_000_R2_77</strain>
    </source>
</reference>
<dbReference type="EMBL" id="QFOH01000001">
    <property type="protein sequence ID" value="PZP26678.1"/>
    <property type="molecule type" value="Genomic_DNA"/>
</dbReference>
<comment type="caution">
    <text evidence="1">The sequence shown here is derived from an EMBL/GenBank/DDBJ whole genome shotgun (WGS) entry which is preliminary data.</text>
</comment>
<protein>
    <submittedName>
        <fullName evidence="1">Uncharacterized protein</fullName>
    </submittedName>
</protein>
<organism evidence="1 2">
    <name type="scientific">Pseudomonas kuykendallii</name>
    <dbReference type="NCBI Taxonomy" id="1007099"/>
    <lineage>
        <taxon>Bacteria</taxon>
        <taxon>Pseudomonadati</taxon>
        <taxon>Pseudomonadota</taxon>
        <taxon>Gammaproteobacteria</taxon>
        <taxon>Pseudomonadales</taxon>
        <taxon>Pseudomonadaceae</taxon>
        <taxon>Pseudomonas</taxon>
    </lineage>
</organism>
<accession>A0A2W5D839</accession>
<dbReference type="RefSeq" id="WP_273228692.1">
    <property type="nucleotide sequence ID" value="NZ_QFOH01000001.1"/>
</dbReference>
<proteinExistence type="predicted"/>
<dbReference type="Proteomes" id="UP000249198">
    <property type="component" value="Unassembled WGS sequence"/>
</dbReference>
<dbReference type="AlphaFoldDB" id="A0A2W5D839"/>
<evidence type="ECO:0000313" key="2">
    <source>
        <dbReference type="Proteomes" id="UP000249198"/>
    </source>
</evidence>
<gene>
    <name evidence="1" type="ORF">DI599_00530</name>
</gene>
<name>A0A2W5D839_9PSED</name>
<evidence type="ECO:0000313" key="1">
    <source>
        <dbReference type="EMBL" id="PZP26678.1"/>
    </source>
</evidence>
<sequence length="63" mass="6982">MSLGMEQLAEQIDRLDNFAAGLELPLPEHLHLQAMRDGLPEIVTELKNAFITAGGDDYWSLDA</sequence>